<evidence type="ECO:0000256" key="4">
    <source>
        <dbReference type="ARBA" id="ARBA00022692"/>
    </source>
</evidence>
<dbReference type="PROSITE" id="PS50928">
    <property type="entry name" value="ABC_TM1"/>
    <property type="match status" value="1"/>
</dbReference>
<evidence type="ECO:0000256" key="3">
    <source>
        <dbReference type="ARBA" id="ARBA00022475"/>
    </source>
</evidence>
<evidence type="ECO:0000256" key="7">
    <source>
        <dbReference type="RuleBase" id="RU363032"/>
    </source>
</evidence>
<keyword evidence="5 7" id="KW-1133">Transmembrane helix</keyword>
<dbReference type="EMBL" id="JACHGY010000001">
    <property type="protein sequence ID" value="MBB6431588.1"/>
    <property type="molecule type" value="Genomic_DNA"/>
</dbReference>
<dbReference type="InterPro" id="IPR035906">
    <property type="entry name" value="MetI-like_sf"/>
</dbReference>
<keyword evidence="2 7" id="KW-0813">Transport</keyword>
<dbReference type="PANTHER" id="PTHR30193:SF1">
    <property type="entry name" value="ABC TRANSPORTER PERMEASE PROTEIN YESP-RELATED"/>
    <property type="match status" value="1"/>
</dbReference>
<feature type="transmembrane region" description="Helical" evidence="7">
    <location>
        <begin position="701"/>
        <end position="721"/>
    </location>
</feature>
<feature type="transmembrane region" description="Helical" evidence="7">
    <location>
        <begin position="594"/>
        <end position="614"/>
    </location>
</feature>
<feature type="transmembrane region" description="Helical" evidence="7">
    <location>
        <begin position="753"/>
        <end position="775"/>
    </location>
</feature>
<keyword evidence="3" id="KW-1003">Cell membrane</keyword>
<dbReference type="Pfam" id="PF00528">
    <property type="entry name" value="BPD_transp_1"/>
    <property type="match status" value="1"/>
</dbReference>
<dbReference type="CDD" id="cd13585">
    <property type="entry name" value="PBP2_TMBP_like"/>
    <property type="match status" value="1"/>
</dbReference>
<dbReference type="PANTHER" id="PTHR30193">
    <property type="entry name" value="ABC TRANSPORTER PERMEASE PROTEIN"/>
    <property type="match status" value="1"/>
</dbReference>
<feature type="transmembrane region" description="Helical" evidence="7">
    <location>
        <begin position="456"/>
        <end position="478"/>
    </location>
</feature>
<dbReference type="InterPro" id="IPR000515">
    <property type="entry name" value="MetI-like"/>
</dbReference>
<comment type="similarity">
    <text evidence="7">Belongs to the binding-protein-dependent transport system permease family.</text>
</comment>
<dbReference type="Proteomes" id="UP000541810">
    <property type="component" value="Unassembled WGS sequence"/>
</dbReference>
<dbReference type="AlphaFoldDB" id="A0A7X0H976"/>
<protein>
    <submittedName>
        <fullName evidence="9">ABC-type sugar transport system permease subunit/ABC-type glycerol-3-phosphate transport system substrate-binding protein</fullName>
    </submittedName>
</protein>
<dbReference type="Pfam" id="PF01547">
    <property type="entry name" value="SBP_bac_1"/>
    <property type="match status" value="1"/>
</dbReference>
<dbReference type="GO" id="GO:0005886">
    <property type="term" value="C:plasma membrane"/>
    <property type="evidence" value="ECO:0007669"/>
    <property type="project" value="UniProtKB-SubCell"/>
</dbReference>
<evidence type="ECO:0000259" key="8">
    <source>
        <dbReference type="PROSITE" id="PS50928"/>
    </source>
</evidence>
<name>A0A7X0H976_9BACT</name>
<keyword evidence="6 7" id="KW-0472">Membrane</keyword>
<keyword evidence="9" id="KW-0762">Sugar transport</keyword>
<feature type="transmembrane region" description="Helical" evidence="7">
    <location>
        <begin position="561"/>
        <end position="582"/>
    </location>
</feature>
<dbReference type="Gene3D" id="3.40.190.10">
    <property type="entry name" value="Periplasmic binding protein-like II"/>
    <property type="match status" value="1"/>
</dbReference>
<dbReference type="Gene3D" id="1.10.3720.10">
    <property type="entry name" value="MetI-like"/>
    <property type="match status" value="1"/>
</dbReference>
<evidence type="ECO:0000256" key="6">
    <source>
        <dbReference type="ARBA" id="ARBA00023136"/>
    </source>
</evidence>
<evidence type="ECO:0000313" key="9">
    <source>
        <dbReference type="EMBL" id="MBB6431588.1"/>
    </source>
</evidence>
<gene>
    <name evidence="9" type="ORF">HNQ40_003394</name>
</gene>
<feature type="domain" description="ABC transmembrane type-1" evidence="8">
    <location>
        <begin position="553"/>
        <end position="774"/>
    </location>
</feature>
<evidence type="ECO:0000256" key="5">
    <source>
        <dbReference type="ARBA" id="ARBA00022989"/>
    </source>
</evidence>
<dbReference type="InterPro" id="IPR051393">
    <property type="entry name" value="ABC_transporter_permease"/>
</dbReference>
<comment type="caution">
    <text evidence="9">The sequence shown here is derived from an EMBL/GenBank/DDBJ whole genome shotgun (WGS) entry which is preliminary data.</text>
</comment>
<evidence type="ECO:0000256" key="1">
    <source>
        <dbReference type="ARBA" id="ARBA00004651"/>
    </source>
</evidence>
<accession>A0A7X0H976</accession>
<dbReference type="SUPFAM" id="SSF53850">
    <property type="entry name" value="Periplasmic binding protein-like II"/>
    <property type="match status" value="1"/>
</dbReference>
<feature type="transmembrane region" description="Helical" evidence="7">
    <location>
        <begin position="648"/>
        <end position="670"/>
    </location>
</feature>
<organism evidence="9 10">
    <name type="scientific">Algisphaera agarilytica</name>
    <dbReference type="NCBI Taxonomy" id="1385975"/>
    <lineage>
        <taxon>Bacteria</taxon>
        <taxon>Pseudomonadati</taxon>
        <taxon>Planctomycetota</taxon>
        <taxon>Phycisphaerae</taxon>
        <taxon>Phycisphaerales</taxon>
        <taxon>Phycisphaeraceae</taxon>
        <taxon>Algisphaera</taxon>
    </lineage>
</organism>
<dbReference type="InterPro" id="IPR006059">
    <property type="entry name" value="SBP"/>
</dbReference>
<dbReference type="CDD" id="cd06261">
    <property type="entry name" value="TM_PBP2"/>
    <property type="match status" value="1"/>
</dbReference>
<comment type="subcellular location">
    <subcellularLocation>
        <location evidence="1 7">Cell membrane</location>
        <topology evidence="1 7">Multi-pass membrane protein</topology>
    </subcellularLocation>
</comment>
<evidence type="ECO:0000256" key="2">
    <source>
        <dbReference type="ARBA" id="ARBA00022448"/>
    </source>
</evidence>
<proteinExistence type="inferred from homology"/>
<keyword evidence="10" id="KW-1185">Reference proteome</keyword>
<reference evidence="9 10" key="1">
    <citation type="submission" date="2020-08" db="EMBL/GenBank/DDBJ databases">
        <title>Genomic Encyclopedia of Type Strains, Phase IV (KMG-IV): sequencing the most valuable type-strain genomes for metagenomic binning, comparative biology and taxonomic classification.</title>
        <authorList>
            <person name="Goeker M."/>
        </authorList>
    </citation>
    <scope>NUCLEOTIDE SEQUENCE [LARGE SCALE GENOMIC DNA]</scope>
    <source>
        <strain evidence="9 10">DSM 103725</strain>
    </source>
</reference>
<sequence>MTYSHLKTVAAGLLAVAAGLLVLWSIIHVSARTLLQEDDARDTTLRMMVWGHEHENKILREMADAYEDLHPDVRIEVIYVAHNNYLSKLKTMIAAGDPPDLFYLQYDLVPDFSSLGLVLPMDEALDEMGSEWKDDVYPVLLQGFRFDPETQTRGEGPLWGIARDYTPLAMYVNVDLYEQAGVPVPHDGWTWEEFEEASRAIDGLGDNIYGAFMGLWADPLIAIIWNHGGELFEFDEHGQPDFTRPDIDNPGLLAAFERIRRLRIDEGVIYNAIGINRSGAEEFFTGRVGTIGPTGRWTSGLCEAIETFRYAVVPMPHAPGVEPRSPIMTAAWGVSAKGEHPEETMELVMYLSSPAGQRLLSSDGLSISINRTIAESEEVLYLGRKFEDGPVYLDIAKSVDFQLMPRQREFEDILLAEQNAAIRLGSRSIEEALGNIEELWAFELSSPLKTKTYPRMPWVSVGASLLALIAAAVTFVWWRARKEKLGALDRAHERSGLGFISIWVIGFVALTAGPMFLSGLLALSRWSAVTPLGEAEFVGLGNFVHMFSHDPPFWKSIWVTAYYVVLAIPIGQLASLGVALLMNTEVRGIAVFRTIFFVPSVITGVVLGALWLALLNNDYGLINQVMNVPLGWLGMRAPNWFGDDAQWAAIPAFVMMNLWGVGSAMVIYLAGLKAIPKSLTEAAIIDGASAWHRLTHVTLPMLSPLIFFNFVMGIIGSFQVFTQAFVMTRRGPDDATLFYVLYLYLQAFEFHNMGYASAMAWVLFVVILLVTLLAFRGSRNLVHYEGLKS</sequence>
<dbReference type="GO" id="GO:0055085">
    <property type="term" value="P:transmembrane transport"/>
    <property type="evidence" value="ECO:0007669"/>
    <property type="project" value="InterPro"/>
</dbReference>
<dbReference type="SUPFAM" id="SSF161098">
    <property type="entry name" value="MetI-like"/>
    <property type="match status" value="1"/>
</dbReference>
<evidence type="ECO:0000313" key="10">
    <source>
        <dbReference type="Proteomes" id="UP000541810"/>
    </source>
</evidence>
<keyword evidence="4 7" id="KW-0812">Transmembrane</keyword>
<dbReference type="RefSeq" id="WP_184679044.1">
    <property type="nucleotide sequence ID" value="NZ_JACHGY010000001.1"/>
</dbReference>
<feature type="transmembrane region" description="Helical" evidence="7">
    <location>
        <begin position="499"/>
        <end position="523"/>
    </location>
</feature>